<feature type="signal peptide" evidence="4">
    <location>
        <begin position="1"/>
        <end position="25"/>
    </location>
</feature>
<dbReference type="PANTHER" id="PTHR42721">
    <property type="entry name" value="SUGAR HYDROLASE-RELATED"/>
    <property type="match status" value="1"/>
</dbReference>
<dbReference type="SUPFAM" id="SSF52279">
    <property type="entry name" value="Beta-D-glucan exohydrolase, C-terminal domain"/>
    <property type="match status" value="1"/>
</dbReference>
<dbReference type="RefSeq" id="WP_254092396.1">
    <property type="nucleotide sequence ID" value="NZ_JAHESC010000036.1"/>
</dbReference>
<organism evidence="6 7">
    <name type="scientific">Dawidia soli</name>
    <dbReference type="NCBI Taxonomy" id="2782352"/>
    <lineage>
        <taxon>Bacteria</taxon>
        <taxon>Pseudomonadati</taxon>
        <taxon>Bacteroidota</taxon>
        <taxon>Cytophagia</taxon>
        <taxon>Cytophagales</taxon>
        <taxon>Chryseotaleaceae</taxon>
        <taxon>Dawidia</taxon>
    </lineage>
</organism>
<dbReference type="Pfam" id="PF14310">
    <property type="entry name" value="Fn3-like"/>
    <property type="match status" value="1"/>
</dbReference>
<evidence type="ECO:0000313" key="6">
    <source>
        <dbReference type="EMBL" id="MBT1689170.1"/>
    </source>
</evidence>
<dbReference type="Pfam" id="PF01915">
    <property type="entry name" value="Glyco_hydro_3_C"/>
    <property type="match status" value="1"/>
</dbReference>
<name>A0AAP2DEB8_9BACT</name>
<evidence type="ECO:0000313" key="7">
    <source>
        <dbReference type="Proteomes" id="UP001319180"/>
    </source>
</evidence>
<dbReference type="PRINTS" id="PR00133">
    <property type="entry name" value="GLHYDRLASE3"/>
</dbReference>
<dbReference type="InterPro" id="IPR036962">
    <property type="entry name" value="Glyco_hydro_3_N_sf"/>
</dbReference>
<dbReference type="SUPFAM" id="SSF51445">
    <property type="entry name" value="(Trans)glycosidases"/>
    <property type="match status" value="1"/>
</dbReference>
<evidence type="ECO:0000256" key="1">
    <source>
        <dbReference type="ARBA" id="ARBA00005336"/>
    </source>
</evidence>
<dbReference type="Gene3D" id="2.60.40.10">
    <property type="entry name" value="Immunoglobulins"/>
    <property type="match status" value="1"/>
</dbReference>
<dbReference type="SMART" id="SM01217">
    <property type="entry name" value="Fn3_like"/>
    <property type="match status" value="1"/>
</dbReference>
<sequence>MKKWLIRRVNKALYTCLLLFPALMGTDCTDKKEDVTLPFLDTALSIDQRVDDLVARMTLAEKIGQMVHDAPAIERLHIPRYNWWSEGLHGVARAGLATVFPQAIGLGATWDPALMHAVSTAIADEARAKHHHFARRDKRFIYQGLTLWSPNINIFRDPRWGRGQETYGEDPFLTGTLAVEFIRGLQGDDPHYLKTVATVKHFAVHSGPEPERHTFNATTHERDLREMYLPHFEMTVRLGKPYSVMCAYNRYNGEPCCGSPGLLNDILRKEWGFEGYVVSDCEAITDIYKHHKFVAGPEEAASVAVRAGTDLECGSVYTNLKEAVNRKLIDEEAINTAVKRLFKARFKLGMFDPIENVNYAQTPYSVVDSKEHRALALEAARKSIVLLKNENNLLPLKKDAGTIAVIGPNADQWLMLLGNYNGVPSRAITPLQGIREKVTPHTRVLFAQGSELADGMPMFYTIPADMLSTGENTPGLTAAYYNNITLTGQPLYTAVSPTLDANWSDKAPREDMDDDNFSVRWQGEIKPQHSGTYRLGFISTCNTRLYIDDSLVAKTVYHFRDEYGDPRLRKTTPMRLEAGRKYKVVVEAIETFADAQVQLVWAAPKPDLLRDAIAIARQADVVVLCMGLTARMEGEEMDVQIAGFRGGDRTRIDLPETQQRLIRNMHALGKPVVLVLLNGSALAVNWENDHLPAIVEAWYPGQAAGQAIADVLFGDYNPAGRLPVTFYRSADDLPRFDDYTISNQTYRYFQGKPLYSFGHGLSYSSFVYADLQATRKTGTDSLALSARLQNTGKFDGDEVVQVYASSPQVAGTIRHPIRSLISYTRIHLKAGETREIRLTAKIPPGISGQLEVSVGGGQPDTGVPTTSNVLKTLLPIP</sequence>
<dbReference type="SUPFAM" id="SSF56988">
    <property type="entry name" value="Anthrax protective antigen"/>
    <property type="match status" value="1"/>
</dbReference>
<dbReference type="PROSITE" id="PS51820">
    <property type="entry name" value="PA14"/>
    <property type="match status" value="1"/>
</dbReference>
<dbReference type="PANTHER" id="PTHR42721:SF3">
    <property type="entry name" value="BETA-D-XYLOSIDASE 5-RELATED"/>
    <property type="match status" value="1"/>
</dbReference>
<dbReference type="Gene3D" id="3.20.20.300">
    <property type="entry name" value="Glycoside hydrolase, family 3, N-terminal domain"/>
    <property type="match status" value="1"/>
</dbReference>
<comment type="similarity">
    <text evidence="1">Belongs to the glycosyl hydrolase 3 family.</text>
</comment>
<dbReference type="InterPro" id="IPR002772">
    <property type="entry name" value="Glyco_hydro_3_C"/>
</dbReference>
<evidence type="ECO:0000256" key="2">
    <source>
        <dbReference type="ARBA" id="ARBA00022729"/>
    </source>
</evidence>
<comment type="caution">
    <text evidence="6">The sequence shown here is derived from an EMBL/GenBank/DDBJ whole genome shotgun (WGS) entry which is preliminary data.</text>
</comment>
<dbReference type="InterPro" id="IPR036881">
    <property type="entry name" value="Glyco_hydro_3_C_sf"/>
</dbReference>
<dbReference type="Proteomes" id="UP001319180">
    <property type="component" value="Unassembled WGS sequence"/>
</dbReference>
<dbReference type="GO" id="GO:0031222">
    <property type="term" value="P:arabinan catabolic process"/>
    <property type="evidence" value="ECO:0007669"/>
    <property type="project" value="TreeGrafter"/>
</dbReference>
<dbReference type="InterPro" id="IPR013783">
    <property type="entry name" value="Ig-like_fold"/>
</dbReference>
<evidence type="ECO:0000256" key="3">
    <source>
        <dbReference type="ARBA" id="ARBA00022801"/>
    </source>
</evidence>
<reference evidence="6 7" key="1">
    <citation type="submission" date="2021-05" db="EMBL/GenBank/DDBJ databases">
        <title>A Polyphasic approach of four new species of the genus Ohtaekwangia: Ohtaekwangia histidinii sp. nov., Ohtaekwangia cretensis sp. nov., Ohtaekwangia indiensis sp. nov., Ohtaekwangia reichenbachii sp. nov. from diverse environment.</title>
        <authorList>
            <person name="Octaviana S."/>
        </authorList>
    </citation>
    <scope>NUCLEOTIDE SEQUENCE [LARGE SCALE GENOMIC DNA]</scope>
    <source>
        <strain evidence="6 7">PWU37</strain>
    </source>
</reference>
<dbReference type="InterPro" id="IPR001764">
    <property type="entry name" value="Glyco_hydro_3_N"/>
</dbReference>
<dbReference type="GO" id="GO:0045493">
    <property type="term" value="P:xylan catabolic process"/>
    <property type="evidence" value="ECO:0007669"/>
    <property type="project" value="InterPro"/>
</dbReference>
<dbReference type="GO" id="GO:0046556">
    <property type="term" value="F:alpha-L-arabinofuranosidase activity"/>
    <property type="evidence" value="ECO:0007669"/>
    <property type="project" value="TreeGrafter"/>
</dbReference>
<dbReference type="InterPro" id="IPR037524">
    <property type="entry name" value="PA14/GLEYA"/>
</dbReference>
<proteinExistence type="inferred from homology"/>
<accession>A0AAP2DEB8</accession>
<dbReference type="InterPro" id="IPR026891">
    <property type="entry name" value="Fn3-like"/>
</dbReference>
<keyword evidence="3 6" id="KW-0378">Hydrolase</keyword>
<dbReference type="InterPro" id="IPR017853">
    <property type="entry name" value="GH"/>
</dbReference>
<dbReference type="InterPro" id="IPR011658">
    <property type="entry name" value="PA14_dom"/>
</dbReference>
<feature type="chain" id="PRO_5042963309" evidence="4">
    <location>
        <begin position="26"/>
        <end position="877"/>
    </location>
</feature>
<dbReference type="Gene3D" id="3.40.50.1700">
    <property type="entry name" value="Glycoside hydrolase family 3 C-terminal domain"/>
    <property type="match status" value="2"/>
</dbReference>
<dbReference type="GO" id="GO:0009044">
    <property type="term" value="F:xylan 1,4-beta-xylosidase activity"/>
    <property type="evidence" value="ECO:0007669"/>
    <property type="project" value="InterPro"/>
</dbReference>
<protein>
    <submittedName>
        <fullName evidence="6">Glycoside hydrolase family 3 C-terminal domain-containing protein</fullName>
    </submittedName>
</protein>
<gene>
    <name evidence="6" type="ORF">KK078_21575</name>
</gene>
<dbReference type="InterPro" id="IPR044993">
    <property type="entry name" value="BXL"/>
</dbReference>
<evidence type="ECO:0000259" key="5">
    <source>
        <dbReference type="PROSITE" id="PS51820"/>
    </source>
</evidence>
<evidence type="ECO:0000256" key="4">
    <source>
        <dbReference type="SAM" id="SignalP"/>
    </source>
</evidence>
<dbReference type="EMBL" id="JAHESC010000036">
    <property type="protein sequence ID" value="MBT1689170.1"/>
    <property type="molecule type" value="Genomic_DNA"/>
</dbReference>
<dbReference type="Pfam" id="PF07691">
    <property type="entry name" value="PA14"/>
    <property type="match status" value="1"/>
</dbReference>
<keyword evidence="2 4" id="KW-0732">Signal</keyword>
<dbReference type="AlphaFoldDB" id="A0AAP2DEB8"/>
<keyword evidence="7" id="KW-1185">Reference proteome</keyword>
<dbReference type="SMART" id="SM00758">
    <property type="entry name" value="PA14"/>
    <property type="match status" value="1"/>
</dbReference>
<dbReference type="Pfam" id="PF00933">
    <property type="entry name" value="Glyco_hydro_3"/>
    <property type="match status" value="1"/>
</dbReference>
<feature type="domain" description="PA14" evidence="5">
    <location>
        <begin position="471"/>
        <end position="617"/>
    </location>
</feature>